<proteinExistence type="predicted"/>
<sequence length="279" mass="30728">MSDFNAYIQEKIFALAPSPVRDAMEYSLMNGGKRVRPQLLFDALKAYGIAPEAGYPMAAAIEMVHTYSLIHDDLPAMDDDDLRRGKPSCHKAFDEATAILAGDGLLSYSFQMALQSPVSDRQKVQLADSLAQYAGCEGMILGQSLDLEAEQREDSTLDQILEIDRYKTGQLLVLPLVSAAILADREQDIPAWIAIGTALGIQFQIVDDILDATSTEQEMGKSLSDARNHKATAVSLLGLEEAKRYARQSLEGIEAWLDRLALEDEALRSTIHALLDRKK</sequence>
<protein>
    <submittedName>
        <fullName evidence="1">Polyprenyl synthetase family protein</fullName>
    </submittedName>
</protein>
<keyword evidence="2" id="KW-1185">Reference proteome</keyword>
<gene>
    <name evidence="1" type="ORF">E5336_00945</name>
</gene>
<name>A0AC61RBB8_9FIRM</name>
<evidence type="ECO:0000313" key="1">
    <source>
        <dbReference type="EMBL" id="TGY67011.1"/>
    </source>
</evidence>
<organism evidence="1 2">
    <name type="scientific">Dubosiella muris</name>
    <dbReference type="NCBI Taxonomy" id="3038133"/>
    <lineage>
        <taxon>Bacteria</taxon>
        <taxon>Bacillati</taxon>
        <taxon>Bacillota</taxon>
        <taxon>Erysipelotrichia</taxon>
        <taxon>Erysipelotrichales</taxon>
        <taxon>Erysipelotrichaceae</taxon>
        <taxon>Dubosiella</taxon>
    </lineage>
</organism>
<reference evidence="1" key="1">
    <citation type="submission" date="2019-04" db="EMBL/GenBank/DDBJ databases">
        <title>Microbes associate with the intestines of laboratory mice.</title>
        <authorList>
            <person name="Navarre W."/>
            <person name="Wong E."/>
            <person name="Huang K."/>
            <person name="Tropini C."/>
            <person name="Ng K."/>
            <person name="Yu B."/>
        </authorList>
    </citation>
    <scope>NUCLEOTIDE SEQUENCE</scope>
    <source>
        <strain evidence="1">NM09_H32</strain>
    </source>
</reference>
<dbReference type="Proteomes" id="UP000308836">
    <property type="component" value="Unassembled WGS sequence"/>
</dbReference>
<dbReference type="EMBL" id="SRYG01000002">
    <property type="protein sequence ID" value="TGY67011.1"/>
    <property type="molecule type" value="Genomic_DNA"/>
</dbReference>
<accession>A0AC61RBB8</accession>
<comment type="caution">
    <text evidence="1">The sequence shown here is derived from an EMBL/GenBank/DDBJ whole genome shotgun (WGS) entry which is preliminary data.</text>
</comment>
<evidence type="ECO:0000313" key="2">
    <source>
        <dbReference type="Proteomes" id="UP000308836"/>
    </source>
</evidence>